<name>A0A3B1C3R5_9ZZZZ</name>
<proteinExistence type="predicted"/>
<reference evidence="1" key="1">
    <citation type="submission" date="2018-06" db="EMBL/GenBank/DDBJ databases">
        <authorList>
            <person name="Zhirakovskaya E."/>
        </authorList>
    </citation>
    <scope>NUCLEOTIDE SEQUENCE</scope>
</reference>
<evidence type="ECO:0000313" key="1">
    <source>
        <dbReference type="EMBL" id="VAX22732.1"/>
    </source>
</evidence>
<dbReference type="Gene3D" id="1.20.120.660">
    <property type="entry name" value="IL-4 antagonist (De novo design) like domain"/>
    <property type="match status" value="1"/>
</dbReference>
<accession>A0A3B1C3R5</accession>
<dbReference type="EMBL" id="UOGC01000141">
    <property type="protein sequence ID" value="VAX22732.1"/>
    <property type="molecule type" value="Genomic_DNA"/>
</dbReference>
<dbReference type="AlphaFoldDB" id="A0A3B1C3R5"/>
<sequence length="79" mass="9438">MTEDYRHLEEKLLDVLEEAILEEIASAARYRHALGLARDDEVRAMLEKLVHDEEAHERILKERYHEIKKRLGLKVMKDK</sequence>
<dbReference type="InterPro" id="IPR009078">
    <property type="entry name" value="Ferritin-like_SF"/>
</dbReference>
<organism evidence="1">
    <name type="scientific">hydrothermal vent metagenome</name>
    <dbReference type="NCBI Taxonomy" id="652676"/>
    <lineage>
        <taxon>unclassified sequences</taxon>
        <taxon>metagenomes</taxon>
        <taxon>ecological metagenomes</taxon>
    </lineage>
</organism>
<evidence type="ECO:0008006" key="2">
    <source>
        <dbReference type="Google" id="ProtNLM"/>
    </source>
</evidence>
<gene>
    <name evidence="1" type="ORF">MNBD_NITROSPINAE01-313</name>
</gene>
<dbReference type="SUPFAM" id="SSF47240">
    <property type="entry name" value="Ferritin-like"/>
    <property type="match status" value="1"/>
</dbReference>
<protein>
    <recommendedName>
        <fullName evidence="2">Rubrerythrin diiron-binding domain-containing protein</fullName>
    </recommendedName>
</protein>